<dbReference type="Gene3D" id="2.40.160.20">
    <property type="match status" value="1"/>
</dbReference>
<accession>A0A366H7W6</accession>
<keyword evidence="2" id="KW-0732">Signal</keyword>
<evidence type="ECO:0000256" key="1">
    <source>
        <dbReference type="ARBA" id="ARBA00004442"/>
    </source>
</evidence>
<protein>
    <submittedName>
        <fullName evidence="3">Lipid A 3-O-deacylase</fullName>
    </submittedName>
</protein>
<dbReference type="Proteomes" id="UP000253628">
    <property type="component" value="Unassembled WGS sequence"/>
</dbReference>
<gene>
    <name evidence="3" type="ORF">DFR37_10747</name>
</gene>
<sequence>MYLNRALAHAARTLVCSVAATAFFWPLPGAAQPVGTPVAGDSSRGATQAAASTQGLGLRLGYQSDYSKASLVYETPRLWGHQFQNWGRLDLDVELGVSYWRTNEGKSQSMGQLSAIPMLRWWPNESFYLELGSGPTVLSRSEFAGLEFSTRFQFGSHVGMGLLIDKAHRVGIRYSHYSNADIKKPNPGLDVVELAYTYRF</sequence>
<reference evidence="3 4" key="1">
    <citation type="submission" date="2018-06" db="EMBL/GenBank/DDBJ databases">
        <title>Genomic Encyclopedia of Type Strains, Phase IV (KMG-IV): sequencing the most valuable type-strain genomes for metagenomic binning, comparative biology and taxonomic classification.</title>
        <authorList>
            <person name="Goeker M."/>
        </authorList>
    </citation>
    <scope>NUCLEOTIDE SEQUENCE [LARGE SCALE GENOMIC DNA]</scope>
    <source>
        <strain evidence="3 4">DSM 25520</strain>
    </source>
</reference>
<evidence type="ECO:0000313" key="4">
    <source>
        <dbReference type="Proteomes" id="UP000253628"/>
    </source>
</evidence>
<name>A0A366H7W6_9BURK</name>
<organism evidence="3 4">
    <name type="scientific">Eoetvoesiella caeni</name>
    <dbReference type="NCBI Taxonomy" id="645616"/>
    <lineage>
        <taxon>Bacteria</taxon>
        <taxon>Pseudomonadati</taxon>
        <taxon>Pseudomonadota</taxon>
        <taxon>Betaproteobacteria</taxon>
        <taxon>Burkholderiales</taxon>
        <taxon>Alcaligenaceae</taxon>
        <taxon>Eoetvoesiella</taxon>
    </lineage>
</organism>
<dbReference type="InterPro" id="IPR011250">
    <property type="entry name" value="OMP/PagP_B-barrel"/>
</dbReference>
<dbReference type="RefSeq" id="WP_113934012.1">
    <property type="nucleotide sequence ID" value="NZ_JACCEU010000008.1"/>
</dbReference>
<comment type="caution">
    <text evidence="3">The sequence shown here is derived from an EMBL/GenBank/DDBJ whole genome shotgun (WGS) entry which is preliminary data.</text>
</comment>
<evidence type="ECO:0000313" key="3">
    <source>
        <dbReference type="EMBL" id="RBP38283.1"/>
    </source>
</evidence>
<dbReference type="InterPro" id="IPR018550">
    <property type="entry name" value="Lipid-A_deacylase-rel"/>
</dbReference>
<dbReference type="AlphaFoldDB" id="A0A366H7W6"/>
<dbReference type="OrthoDB" id="5297282at2"/>
<dbReference type="SUPFAM" id="SSF56925">
    <property type="entry name" value="OMPA-like"/>
    <property type="match status" value="1"/>
</dbReference>
<feature type="chain" id="PRO_5017073934" evidence="2">
    <location>
        <begin position="32"/>
        <end position="200"/>
    </location>
</feature>
<dbReference type="EMBL" id="QNRQ01000007">
    <property type="protein sequence ID" value="RBP38283.1"/>
    <property type="molecule type" value="Genomic_DNA"/>
</dbReference>
<dbReference type="GO" id="GO:0009279">
    <property type="term" value="C:cell outer membrane"/>
    <property type="evidence" value="ECO:0007669"/>
    <property type="project" value="UniProtKB-SubCell"/>
</dbReference>
<dbReference type="Pfam" id="PF09411">
    <property type="entry name" value="PagL"/>
    <property type="match status" value="1"/>
</dbReference>
<keyword evidence="4" id="KW-1185">Reference proteome</keyword>
<comment type="subcellular location">
    <subcellularLocation>
        <location evidence="1">Cell outer membrane</location>
    </subcellularLocation>
</comment>
<feature type="signal peptide" evidence="2">
    <location>
        <begin position="1"/>
        <end position="31"/>
    </location>
</feature>
<proteinExistence type="predicted"/>
<evidence type="ECO:0000256" key="2">
    <source>
        <dbReference type="SAM" id="SignalP"/>
    </source>
</evidence>